<dbReference type="InterPro" id="IPR021109">
    <property type="entry name" value="Peptidase_aspartic_dom_sf"/>
</dbReference>
<dbReference type="PANTHER" id="PTHR21621">
    <property type="entry name" value="RIBOSOMAL PROTEIN S6 MODIFICATION PROTEIN"/>
    <property type="match status" value="1"/>
</dbReference>
<dbReference type="InterPro" id="IPR008503">
    <property type="entry name" value="Asp_endopeptidase"/>
</dbReference>
<dbReference type="SUPFAM" id="SSF56059">
    <property type="entry name" value="Glutathione synthetase ATP-binding domain-like"/>
    <property type="match status" value="1"/>
</dbReference>
<evidence type="ECO:0000259" key="1">
    <source>
        <dbReference type="Pfam" id="PF05618"/>
    </source>
</evidence>
<accession>A0A382DCV2</accession>
<protein>
    <recommendedName>
        <fullName evidence="4">ATP-grasp domain-containing protein</fullName>
    </recommendedName>
</protein>
<dbReference type="GO" id="GO:0009432">
    <property type="term" value="P:SOS response"/>
    <property type="evidence" value="ECO:0007669"/>
    <property type="project" value="TreeGrafter"/>
</dbReference>
<evidence type="ECO:0000259" key="2">
    <source>
        <dbReference type="Pfam" id="PF08443"/>
    </source>
</evidence>
<feature type="non-terminal residue" evidence="3">
    <location>
        <position position="1"/>
    </location>
</feature>
<dbReference type="GO" id="GO:0005737">
    <property type="term" value="C:cytoplasm"/>
    <property type="evidence" value="ECO:0007669"/>
    <property type="project" value="TreeGrafter"/>
</dbReference>
<organism evidence="3">
    <name type="scientific">marine metagenome</name>
    <dbReference type="NCBI Taxonomy" id="408172"/>
    <lineage>
        <taxon>unclassified sequences</taxon>
        <taxon>metagenomes</taxon>
        <taxon>ecological metagenomes</taxon>
    </lineage>
</organism>
<reference evidence="3" key="1">
    <citation type="submission" date="2018-05" db="EMBL/GenBank/DDBJ databases">
        <authorList>
            <person name="Lanie J.A."/>
            <person name="Ng W.-L."/>
            <person name="Kazmierczak K.M."/>
            <person name="Andrzejewski T.M."/>
            <person name="Davidsen T.M."/>
            <person name="Wayne K.J."/>
            <person name="Tettelin H."/>
            <person name="Glass J.I."/>
            <person name="Rusch D."/>
            <person name="Podicherti R."/>
            <person name="Tsui H.-C.T."/>
            <person name="Winkler M.E."/>
        </authorList>
    </citation>
    <scope>NUCLEOTIDE SEQUENCE</scope>
</reference>
<dbReference type="GO" id="GO:0018169">
    <property type="term" value="F:ribosomal S6-glutamic acid ligase activity"/>
    <property type="evidence" value="ECO:0007669"/>
    <property type="project" value="TreeGrafter"/>
</dbReference>
<dbReference type="Pfam" id="PF08443">
    <property type="entry name" value="RimK"/>
    <property type="match status" value="1"/>
</dbReference>
<proteinExistence type="predicted"/>
<evidence type="ECO:0000313" key="3">
    <source>
        <dbReference type="EMBL" id="SVB35852.1"/>
    </source>
</evidence>
<dbReference type="AlphaFoldDB" id="A0A382DCV2"/>
<dbReference type="EMBL" id="UINC01038603">
    <property type="protein sequence ID" value="SVB35852.1"/>
    <property type="molecule type" value="Genomic_DNA"/>
</dbReference>
<dbReference type="PANTHER" id="PTHR21621:SF0">
    <property type="entry name" value="BETA-CITRYLGLUTAMATE SYNTHASE B-RELATED"/>
    <property type="match status" value="1"/>
</dbReference>
<feature type="domain" description="Retropepsin-like aspartic endopeptidase" evidence="1">
    <location>
        <begin position="156"/>
        <end position="235"/>
    </location>
</feature>
<gene>
    <name evidence="3" type="ORF">METZ01_LOCUS188706</name>
</gene>
<dbReference type="Pfam" id="PF05618">
    <property type="entry name" value="Zn_protease"/>
    <property type="match status" value="1"/>
</dbReference>
<feature type="domain" description="ATP-grasp fold RimK-type" evidence="2">
    <location>
        <begin position="1"/>
        <end position="99"/>
    </location>
</feature>
<dbReference type="Gene3D" id="2.40.70.10">
    <property type="entry name" value="Acid Proteases"/>
    <property type="match status" value="1"/>
</dbReference>
<dbReference type="InterPro" id="IPR013651">
    <property type="entry name" value="ATP-grasp_RimK-type"/>
</dbReference>
<dbReference type="Gene3D" id="3.30.470.20">
    <property type="entry name" value="ATP-grasp fold, B domain"/>
    <property type="match status" value="1"/>
</dbReference>
<name>A0A382DCV2_9ZZZZ</name>
<dbReference type="SUPFAM" id="SSF50630">
    <property type="entry name" value="Acid proteases"/>
    <property type="match status" value="1"/>
</dbReference>
<evidence type="ECO:0008006" key="4">
    <source>
        <dbReference type="Google" id="ProtNLM"/>
    </source>
</evidence>
<sequence>IVLEGKILGAMRRDVIEGDFRSNVSQGAKVKEYKLTELEMEQSLLASKAIDGSWTAVDFIPSENIEKEPPYILEVNHSPGTRGIEDATKENIVKTLVKYYADPDNRISVPTQCGVMEVVNVKPFGELVAKFDTGNSGRSVIHAEDIKITGKKISFKLRGKRLSKRIVDYSELRTGGGEEKRPIIELDIDFAGTVYEDVQFGLDDRSDMSTDVLLNKDTMTRMNVMVNPNRKYVITTKFTIIKD</sequence>